<protein>
    <recommendedName>
        <fullName evidence="1">DUF7369 domain-containing protein</fullName>
    </recommendedName>
</protein>
<dbReference type="InterPro" id="IPR055793">
    <property type="entry name" value="DUF7369"/>
</dbReference>
<reference evidence="3" key="1">
    <citation type="journal article" date="2021" name="PLoS Biol.">
        <title>Systematic exploration of Escherichia coli phage-host interactions with the BASEL phage collection.</title>
        <authorList>
            <person name="Maffei E."/>
            <person name="Shaidullina A."/>
            <person name="Burkolter M."/>
            <person name="Heyer Y."/>
            <person name="Estermann F."/>
            <person name="Druelle V."/>
            <person name="Sauer P."/>
            <person name="Willi L."/>
            <person name="Michaelis S."/>
            <person name="Hilbi H."/>
            <person name="Thaler D.S."/>
            <person name="Harms A."/>
        </authorList>
    </citation>
    <scope>NUCLEOTIDE SEQUENCE [LARGE SCALE GENOMIC DNA]</scope>
    <source>
        <strain evidence="3">Bas27</strain>
    </source>
</reference>
<dbReference type="EMBL" id="MZ501108">
    <property type="protein sequence ID" value="QXV85092.1"/>
    <property type="molecule type" value="Genomic_DNA"/>
</dbReference>
<dbReference type="RefSeq" id="YP_011992188.1">
    <property type="nucleotide sequence ID" value="NC_105114.1"/>
</dbReference>
<evidence type="ECO:0000259" key="1">
    <source>
        <dbReference type="Pfam" id="PF24084"/>
    </source>
</evidence>
<name>A0AAE8B3J6_9CAUD</name>
<organism evidence="2 3">
    <name type="scientific">Escherichia phage TrudiGerster</name>
    <dbReference type="NCBI Taxonomy" id="2851991"/>
    <lineage>
        <taxon>Viruses</taxon>
        <taxon>Duplodnaviria</taxon>
        <taxon>Heunggongvirae</taxon>
        <taxon>Uroviricota</taxon>
        <taxon>Caudoviricetes</taxon>
        <taxon>Demerecviridae</taxon>
        <taxon>Markadamsvirinae</taxon>
        <taxon>Epseptimavirus</taxon>
        <taxon>Epseptimavirus trudigerster</taxon>
    </lineage>
</organism>
<proteinExistence type="predicted"/>
<keyword evidence="3" id="KW-1185">Reference proteome</keyword>
<sequence length="89" mass="10056">MEKVDLEAQEVNNYNYSDPNMVGNFEQSNTYHVAVAEPNLNNVVLKVDREGNVIYWDEDAFVELCSKSEDPTLRAMLAVFNLGIITGSR</sequence>
<gene>
    <name evidence="2" type="ORF">bas27_0022</name>
</gene>
<accession>A0AAE8B3J6</accession>
<evidence type="ECO:0000313" key="3">
    <source>
        <dbReference type="Proteomes" id="UP000828574"/>
    </source>
</evidence>
<evidence type="ECO:0000313" key="2">
    <source>
        <dbReference type="EMBL" id="QXV85092.1"/>
    </source>
</evidence>
<dbReference type="Proteomes" id="UP000828574">
    <property type="component" value="Segment"/>
</dbReference>
<dbReference type="Pfam" id="PF24084">
    <property type="entry name" value="DUF7369"/>
    <property type="match status" value="1"/>
</dbReference>
<dbReference type="GeneID" id="300968789"/>
<feature type="domain" description="DUF7369" evidence="1">
    <location>
        <begin position="30"/>
        <end position="89"/>
    </location>
</feature>